<dbReference type="AlphaFoldDB" id="A0AA97F7L9"/>
<sequence>MGRLSAYLERLGPAMVGFFALALVLGLMAFDPAPLQRVSMQVFDSLQRAAPWRLSEKPHVVVVDIDEESIARLGQWPWPRTDLATLTQRLGAAGASAVAYDIVFSEADRTSPEALAARYEAQDLNDALAGLPSHDALLAKSFTDVPVVAGYFFLDAEEGGRDVEPRASFTLSGTLPSRDVTIYSGALLPLPAIEQTAAGTGFVTLQSDADGIVRRVPMVAIQNGNLVPGLALETVRVALDTGSPNLLASDGTGETLSSPGAAVSVRLGDTDIPVNDAAEMWVHFPDKDTRMMVPAWQIISGAMSDDDLAKTVAGKAVFVGGSAEGLQDLVSTPLSGSAAGVTVHAAAAEQILSGHFLVRPDWARALEGVLVVLLGGVLALLLPRLGAALGALAALIGIVVVGLMTWFAFTEARYLLNPTWPILAIGAVYAVQTVAIFYREERQRSYIHAAFDRYLSPEMVRQIADDPGKLELGGEERDMSVLMCDIRGFSRISERYSPSEVIDFLISFLTPMSEILLAHKATLDKYIGDAVLAFWNAPLDDPDHPSNAAHAALDMVEKIKQLNATMDLQSGTSWPGNVRIGIGLNAGLCCVGNMGSRERLSYTLIGDTVNMTARLEGLTKVYGVSIAVGEVLAERLEDFALLELDQVRVIGREKPERIFALLGDAKLLSSEAFKGLSAAHGQMLKAYRAQHWDRSEKALEDSRELYEEFGMSGLYKLFAERIDGLRKKPPGLAWDGVYQAMTK</sequence>
<dbReference type="Gene3D" id="3.30.70.1230">
    <property type="entry name" value="Nucleotide cyclase"/>
    <property type="match status" value="1"/>
</dbReference>
<dbReference type="PROSITE" id="PS50125">
    <property type="entry name" value="GUANYLATE_CYCLASE_2"/>
    <property type="match status" value="1"/>
</dbReference>
<dbReference type="PANTHER" id="PTHR43081:SF1">
    <property type="entry name" value="ADENYLATE CYCLASE, TERMINAL-DIFFERENTIATION SPECIFIC"/>
    <property type="match status" value="1"/>
</dbReference>
<keyword evidence="4" id="KW-1185">Reference proteome</keyword>
<dbReference type="SMART" id="SM00044">
    <property type="entry name" value="CYCc"/>
    <property type="match status" value="1"/>
</dbReference>
<keyword evidence="1" id="KW-0812">Transmembrane</keyword>
<dbReference type="CDD" id="cd07302">
    <property type="entry name" value="CHD"/>
    <property type="match status" value="1"/>
</dbReference>
<dbReference type="GO" id="GO:0006171">
    <property type="term" value="P:cAMP biosynthetic process"/>
    <property type="evidence" value="ECO:0007669"/>
    <property type="project" value="TreeGrafter"/>
</dbReference>
<dbReference type="PANTHER" id="PTHR43081">
    <property type="entry name" value="ADENYLATE CYCLASE, TERMINAL-DIFFERENTIATION SPECIFIC-RELATED"/>
    <property type="match status" value="1"/>
</dbReference>
<dbReference type="RefSeq" id="WP_317083187.1">
    <property type="nucleotide sequence ID" value="NZ_CP136594.1"/>
</dbReference>
<keyword evidence="1" id="KW-0472">Membrane</keyword>
<dbReference type="Pfam" id="PF05226">
    <property type="entry name" value="CHASE2"/>
    <property type="match status" value="1"/>
</dbReference>
<dbReference type="GO" id="GO:0035556">
    <property type="term" value="P:intracellular signal transduction"/>
    <property type="evidence" value="ECO:0007669"/>
    <property type="project" value="InterPro"/>
</dbReference>
<feature type="transmembrane region" description="Helical" evidence="1">
    <location>
        <begin position="362"/>
        <end position="382"/>
    </location>
</feature>
<gene>
    <name evidence="3" type="ORF">RB602_04065</name>
</gene>
<dbReference type="InterPro" id="IPR029787">
    <property type="entry name" value="Nucleotide_cyclase"/>
</dbReference>
<feature type="transmembrane region" description="Helical" evidence="1">
    <location>
        <begin position="389"/>
        <end position="408"/>
    </location>
</feature>
<dbReference type="GO" id="GO:0004016">
    <property type="term" value="F:adenylate cyclase activity"/>
    <property type="evidence" value="ECO:0007669"/>
    <property type="project" value="UniProtKB-ARBA"/>
</dbReference>
<feature type="domain" description="Guanylate cyclase" evidence="2">
    <location>
        <begin position="480"/>
        <end position="616"/>
    </location>
</feature>
<feature type="transmembrane region" description="Helical" evidence="1">
    <location>
        <begin position="12"/>
        <end position="30"/>
    </location>
</feature>
<dbReference type="SMART" id="SM01080">
    <property type="entry name" value="CHASE2"/>
    <property type="match status" value="1"/>
</dbReference>
<organism evidence="3 4">
    <name type="scientific">Alterisphingorhabdus coralli</name>
    <dbReference type="NCBI Taxonomy" id="3071408"/>
    <lineage>
        <taxon>Bacteria</taxon>
        <taxon>Pseudomonadati</taxon>
        <taxon>Pseudomonadota</taxon>
        <taxon>Alphaproteobacteria</taxon>
        <taxon>Sphingomonadales</taxon>
        <taxon>Sphingomonadaceae</taxon>
        <taxon>Alterisphingorhabdus (ex Yan et al. 2024)</taxon>
    </lineage>
</organism>
<evidence type="ECO:0000256" key="1">
    <source>
        <dbReference type="SAM" id="Phobius"/>
    </source>
</evidence>
<accession>A0AA97F7L9</accession>
<dbReference type="SUPFAM" id="SSF55073">
    <property type="entry name" value="Nucleotide cyclase"/>
    <property type="match status" value="1"/>
</dbReference>
<name>A0AA97F7L9_9SPHN</name>
<dbReference type="EMBL" id="CP136594">
    <property type="protein sequence ID" value="WOE75899.1"/>
    <property type="molecule type" value="Genomic_DNA"/>
</dbReference>
<evidence type="ECO:0000313" key="3">
    <source>
        <dbReference type="EMBL" id="WOE75899.1"/>
    </source>
</evidence>
<keyword evidence="1" id="KW-1133">Transmembrane helix</keyword>
<dbReference type="Pfam" id="PF00211">
    <property type="entry name" value="Guanylate_cyc"/>
    <property type="match status" value="1"/>
</dbReference>
<protein>
    <submittedName>
        <fullName evidence="3">CHASE2 domain-containing protein</fullName>
    </submittedName>
</protein>
<reference evidence="3 4" key="1">
    <citation type="submission" date="2023-10" db="EMBL/GenBank/DDBJ databases">
        <title>Complete genome sequence of a Sphingomonadaceae bacterium.</title>
        <authorList>
            <person name="Yan C."/>
        </authorList>
    </citation>
    <scope>NUCLEOTIDE SEQUENCE [LARGE SCALE GENOMIC DNA]</scope>
    <source>
        <strain evidence="3 4">SCSIO 66989</strain>
    </source>
</reference>
<proteinExistence type="predicted"/>
<evidence type="ECO:0000259" key="2">
    <source>
        <dbReference type="PROSITE" id="PS50125"/>
    </source>
</evidence>
<dbReference type="InterPro" id="IPR007890">
    <property type="entry name" value="CHASE2"/>
</dbReference>
<dbReference type="Proteomes" id="UP001302429">
    <property type="component" value="Chromosome"/>
</dbReference>
<dbReference type="InterPro" id="IPR001054">
    <property type="entry name" value="A/G_cyclase"/>
</dbReference>
<evidence type="ECO:0000313" key="4">
    <source>
        <dbReference type="Proteomes" id="UP001302429"/>
    </source>
</evidence>
<feature type="transmembrane region" description="Helical" evidence="1">
    <location>
        <begin position="420"/>
        <end position="438"/>
    </location>
</feature>
<dbReference type="InterPro" id="IPR050697">
    <property type="entry name" value="Adenylyl/Guanylyl_Cyclase_3/4"/>
</dbReference>
<dbReference type="KEGG" id="acoa:RB602_04065"/>